<feature type="region of interest" description="Disordered" evidence="1">
    <location>
        <begin position="201"/>
        <end position="271"/>
    </location>
</feature>
<sequence>MGQSSMTMENQPVADQPEEPPEQRASRLTTIVLIVSLVLVIVIAGVLGAVAVIMTRSPDTPLLGAKAPQQLANPIHFAPVRDERTAPCPDAEAALDEQQTTCYLLEDGVTVKSVQRIEALRQPDGTYAVRIAMAPAFKERVSAIVHELAGAQRQLAVVTLPGNTVVAAPFVSEPMSGDSLSLAPMTKADAEALAAKLIGGAGGPALSTRPPATDPTGAPPVGPPPTGGIPVPSSGAQVPDTGSTAPVGQQPVGGRPTGGTPTSELTARDQKYADCKAVRAAGRGPYTKGRHPEFHYYEDVNDNGVACDSGDV</sequence>
<evidence type="ECO:0000313" key="5">
    <source>
        <dbReference type="Proteomes" id="UP001501578"/>
    </source>
</evidence>
<evidence type="ECO:0000256" key="1">
    <source>
        <dbReference type="SAM" id="MobiDB-lite"/>
    </source>
</evidence>
<protein>
    <recommendedName>
        <fullName evidence="3">Excalibur calcium-binding domain-containing protein</fullName>
    </recommendedName>
</protein>
<evidence type="ECO:0000313" key="4">
    <source>
        <dbReference type="EMBL" id="GAA0945980.1"/>
    </source>
</evidence>
<keyword evidence="2" id="KW-1133">Transmembrane helix</keyword>
<keyword evidence="2" id="KW-0472">Membrane</keyword>
<feature type="compositionally biased region" description="Low complexity" evidence="1">
    <location>
        <begin position="246"/>
        <end position="262"/>
    </location>
</feature>
<feature type="compositionally biased region" description="Pro residues" evidence="1">
    <location>
        <begin position="217"/>
        <end position="227"/>
    </location>
</feature>
<accession>A0ABN1QQB7</accession>
<comment type="caution">
    <text evidence="4">The sequence shown here is derived from an EMBL/GenBank/DDBJ whole genome shotgun (WGS) entry which is preliminary data.</text>
</comment>
<evidence type="ECO:0000259" key="3">
    <source>
        <dbReference type="Pfam" id="PF05901"/>
    </source>
</evidence>
<dbReference type="InterPro" id="IPR008613">
    <property type="entry name" value="Excalibur_Ca-bd_domain"/>
</dbReference>
<name>A0ABN1QQB7_9ACTN</name>
<feature type="transmembrane region" description="Helical" evidence="2">
    <location>
        <begin position="31"/>
        <end position="54"/>
    </location>
</feature>
<gene>
    <name evidence="4" type="ORF">GCM10009560_61380</name>
</gene>
<dbReference type="Pfam" id="PF05901">
    <property type="entry name" value="Excalibur"/>
    <property type="match status" value="1"/>
</dbReference>
<feature type="compositionally biased region" description="Low complexity" evidence="1">
    <location>
        <begin position="201"/>
        <end position="216"/>
    </location>
</feature>
<organism evidence="4 5">
    <name type="scientific">Nonomuraea longicatena</name>
    <dbReference type="NCBI Taxonomy" id="83682"/>
    <lineage>
        <taxon>Bacteria</taxon>
        <taxon>Bacillati</taxon>
        <taxon>Actinomycetota</taxon>
        <taxon>Actinomycetes</taxon>
        <taxon>Streptosporangiales</taxon>
        <taxon>Streptosporangiaceae</taxon>
        <taxon>Nonomuraea</taxon>
    </lineage>
</organism>
<dbReference type="RefSeq" id="WP_343953623.1">
    <property type="nucleotide sequence ID" value="NZ_BAAAHQ010000039.1"/>
</dbReference>
<feature type="compositionally biased region" description="Polar residues" evidence="1">
    <location>
        <begin position="234"/>
        <end position="244"/>
    </location>
</feature>
<proteinExistence type="predicted"/>
<evidence type="ECO:0000256" key="2">
    <source>
        <dbReference type="SAM" id="Phobius"/>
    </source>
</evidence>
<dbReference type="Proteomes" id="UP001501578">
    <property type="component" value="Unassembled WGS sequence"/>
</dbReference>
<feature type="region of interest" description="Disordered" evidence="1">
    <location>
        <begin position="1"/>
        <end position="22"/>
    </location>
</feature>
<keyword evidence="2" id="KW-0812">Transmembrane</keyword>
<reference evidence="4 5" key="1">
    <citation type="journal article" date="2019" name="Int. J. Syst. Evol. Microbiol.">
        <title>The Global Catalogue of Microorganisms (GCM) 10K type strain sequencing project: providing services to taxonomists for standard genome sequencing and annotation.</title>
        <authorList>
            <consortium name="The Broad Institute Genomics Platform"/>
            <consortium name="The Broad Institute Genome Sequencing Center for Infectious Disease"/>
            <person name="Wu L."/>
            <person name="Ma J."/>
        </authorList>
    </citation>
    <scope>NUCLEOTIDE SEQUENCE [LARGE SCALE GENOMIC DNA]</scope>
    <source>
        <strain evidence="4 5">JCM 11136</strain>
    </source>
</reference>
<feature type="compositionally biased region" description="Polar residues" evidence="1">
    <location>
        <begin position="1"/>
        <end position="10"/>
    </location>
</feature>
<dbReference type="EMBL" id="BAAAHQ010000039">
    <property type="protein sequence ID" value="GAA0945980.1"/>
    <property type="molecule type" value="Genomic_DNA"/>
</dbReference>
<keyword evidence="5" id="KW-1185">Reference proteome</keyword>
<feature type="domain" description="Excalibur calcium-binding" evidence="3">
    <location>
        <begin position="272"/>
        <end position="307"/>
    </location>
</feature>